<dbReference type="Ensembl" id="ENSACAT00000043645.1">
    <property type="protein sequence ID" value="ENSACAP00000032807.1"/>
    <property type="gene ID" value="ENSACAG00000035944.1"/>
</dbReference>
<dbReference type="AlphaFoldDB" id="A0A803TC67"/>
<dbReference type="Pfam" id="PF08066">
    <property type="entry name" value="PMC2NT"/>
    <property type="match status" value="1"/>
</dbReference>
<dbReference type="GO" id="GO:0006396">
    <property type="term" value="P:RNA processing"/>
    <property type="evidence" value="ECO:0007669"/>
    <property type="project" value="InterPro"/>
</dbReference>
<reference evidence="2" key="3">
    <citation type="submission" date="2025-09" db="UniProtKB">
        <authorList>
            <consortium name="Ensembl"/>
        </authorList>
    </citation>
    <scope>IDENTIFICATION</scope>
</reference>
<keyword evidence="3" id="KW-1185">Reference proteome</keyword>
<protein>
    <recommendedName>
        <fullName evidence="1">Exosome-associated factor Rrp6 N-terminal domain-containing protein</fullName>
    </recommendedName>
</protein>
<dbReference type="GO" id="GO:0000176">
    <property type="term" value="C:nuclear exosome (RNase complex)"/>
    <property type="evidence" value="ECO:0007669"/>
    <property type="project" value="InterPro"/>
</dbReference>
<feature type="domain" description="Exosome-associated factor Rrp6 N-terminal" evidence="1">
    <location>
        <begin position="43"/>
        <end position="81"/>
    </location>
</feature>
<accession>A0A803TC67</accession>
<evidence type="ECO:0000313" key="2">
    <source>
        <dbReference type="Ensembl" id="ENSACAP00000032807.1"/>
    </source>
</evidence>
<dbReference type="Proteomes" id="UP000001646">
    <property type="component" value="Unplaced"/>
</dbReference>
<dbReference type="KEGG" id="acs:103281092"/>
<dbReference type="InterPro" id="IPR012588">
    <property type="entry name" value="Exosome-assoc_fac_Rrp6_N"/>
</dbReference>
<evidence type="ECO:0000313" key="3">
    <source>
        <dbReference type="Proteomes" id="UP000001646"/>
    </source>
</evidence>
<reference evidence="2" key="2">
    <citation type="submission" date="2025-08" db="UniProtKB">
        <authorList>
            <consortium name="Ensembl"/>
        </authorList>
    </citation>
    <scope>IDENTIFICATION</scope>
</reference>
<evidence type="ECO:0000259" key="1">
    <source>
        <dbReference type="Pfam" id="PF08066"/>
    </source>
</evidence>
<dbReference type="InParanoid" id="A0A803TC67"/>
<sequence>MAASEGLSNPAEATAMETDSIGFVLPGFEDADAFVKHALGSVVSATKASNGLPQPGDEYDFYRSFPGFQAYCETQGDRLLQW</sequence>
<proteinExistence type="predicted"/>
<organism evidence="2 3">
    <name type="scientific">Anolis carolinensis</name>
    <name type="common">Green anole</name>
    <name type="synonym">American chameleon</name>
    <dbReference type="NCBI Taxonomy" id="28377"/>
    <lineage>
        <taxon>Eukaryota</taxon>
        <taxon>Metazoa</taxon>
        <taxon>Chordata</taxon>
        <taxon>Craniata</taxon>
        <taxon>Vertebrata</taxon>
        <taxon>Euteleostomi</taxon>
        <taxon>Lepidosauria</taxon>
        <taxon>Squamata</taxon>
        <taxon>Bifurcata</taxon>
        <taxon>Unidentata</taxon>
        <taxon>Episquamata</taxon>
        <taxon>Toxicofera</taxon>
        <taxon>Iguania</taxon>
        <taxon>Dactyloidae</taxon>
        <taxon>Anolis</taxon>
    </lineage>
</organism>
<name>A0A803TC67_ANOCA</name>
<reference evidence="2" key="1">
    <citation type="submission" date="2009-12" db="EMBL/GenBank/DDBJ databases">
        <title>The Genome Sequence of Anolis carolinensis (Green Anole Lizard).</title>
        <authorList>
            <consortium name="The Genome Sequencing Platform"/>
            <person name="Di Palma F."/>
            <person name="Alfoldi J."/>
            <person name="Heiman D."/>
            <person name="Young S."/>
            <person name="Grabherr M."/>
            <person name="Johnson J."/>
            <person name="Lander E.S."/>
            <person name="Lindblad-Toh K."/>
        </authorList>
    </citation>
    <scope>NUCLEOTIDE SEQUENCE [LARGE SCALE GENOMIC DNA]</scope>
    <source>
        <strain evidence="2">JBL SC #1</strain>
    </source>
</reference>
<dbReference type="OrthoDB" id="2250022at2759"/>